<keyword evidence="2" id="KW-1185">Reference proteome</keyword>
<proteinExistence type="predicted"/>
<dbReference type="EMBL" id="JAGKHQ010000013">
    <property type="protein sequence ID" value="KAG7500505.1"/>
    <property type="molecule type" value="Genomic_DNA"/>
</dbReference>
<organism evidence="1 2">
    <name type="scientific">Solea senegalensis</name>
    <name type="common">Senegalese sole</name>
    <dbReference type="NCBI Taxonomy" id="28829"/>
    <lineage>
        <taxon>Eukaryota</taxon>
        <taxon>Metazoa</taxon>
        <taxon>Chordata</taxon>
        <taxon>Craniata</taxon>
        <taxon>Vertebrata</taxon>
        <taxon>Euteleostomi</taxon>
        <taxon>Actinopterygii</taxon>
        <taxon>Neopterygii</taxon>
        <taxon>Teleostei</taxon>
        <taxon>Neoteleostei</taxon>
        <taxon>Acanthomorphata</taxon>
        <taxon>Carangaria</taxon>
        <taxon>Pleuronectiformes</taxon>
        <taxon>Pleuronectoidei</taxon>
        <taxon>Soleidae</taxon>
        <taxon>Solea</taxon>
    </lineage>
</organism>
<dbReference type="Proteomes" id="UP000693946">
    <property type="component" value="Linkage Group LG20"/>
</dbReference>
<reference evidence="1 2" key="1">
    <citation type="journal article" date="2021" name="Sci. Rep.">
        <title>Chromosome anchoring in Senegalese sole (Solea senegalensis) reveals sex-associated markers and genome rearrangements in flatfish.</title>
        <authorList>
            <person name="Guerrero-Cozar I."/>
            <person name="Gomez-Garrido J."/>
            <person name="Berbel C."/>
            <person name="Martinez-Blanch J.F."/>
            <person name="Alioto T."/>
            <person name="Claros M.G."/>
            <person name="Gagnaire P.A."/>
            <person name="Manchado M."/>
        </authorList>
    </citation>
    <scope>NUCLEOTIDE SEQUENCE [LARGE SCALE GENOMIC DNA]</scope>
    <source>
        <strain evidence="1">Sse05_10M</strain>
    </source>
</reference>
<accession>A0AAV6R7R3</accession>
<comment type="caution">
    <text evidence="1">The sequence shown here is derived from an EMBL/GenBank/DDBJ whole genome shotgun (WGS) entry which is preliminary data.</text>
</comment>
<evidence type="ECO:0000313" key="1">
    <source>
        <dbReference type="EMBL" id="KAG7500505.1"/>
    </source>
</evidence>
<protein>
    <submittedName>
        <fullName evidence="1">Uncharacterized protein</fullName>
    </submittedName>
</protein>
<name>A0AAV6R7R3_SOLSE</name>
<evidence type="ECO:0000313" key="2">
    <source>
        <dbReference type="Proteomes" id="UP000693946"/>
    </source>
</evidence>
<dbReference type="AlphaFoldDB" id="A0AAV6R7R3"/>
<gene>
    <name evidence="1" type="ORF">JOB18_020624</name>
</gene>
<sequence length="153" mass="17174">MSLNEGNQWNVSDGDISPRSWRALDERQAFVAGRAPPLCPSHPWVTGHGAVKQAALTQEAIKNSDLLTHPETLAVAAGRGEEGRGCGGGEGPGARCWWWWWWLFVSRKESENVGMTKLDSERLIFQTLKLRMDKRKQMELMNKTQKSNIWGVG</sequence>